<evidence type="ECO:0000256" key="6">
    <source>
        <dbReference type="ARBA" id="ARBA00023136"/>
    </source>
</evidence>
<keyword evidence="4 7" id="KW-0812">Transmembrane</keyword>
<dbReference type="STRING" id="888061.AXF15_10260"/>
<keyword evidence="10" id="KW-1185">Reference proteome</keyword>
<name>A0A0X8JRC1_9BACT</name>
<evidence type="ECO:0000256" key="7">
    <source>
        <dbReference type="RuleBase" id="RU003879"/>
    </source>
</evidence>
<evidence type="ECO:0000256" key="5">
    <source>
        <dbReference type="ARBA" id="ARBA00022989"/>
    </source>
</evidence>
<dbReference type="EMBL" id="CP014230">
    <property type="protein sequence ID" value="AMD93442.1"/>
    <property type="molecule type" value="Genomic_DNA"/>
</dbReference>
<keyword evidence="7" id="KW-0653">Protein transport</keyword>
<dbReference type="Proteomes" id="UP000063964">
    <property type="component" value="Chromosome"/>
</dbReference>
<dbReference type="KEGG" id="doa:AXF15_10260"/>
<comment type="subcellular location">
    <subcellularLocation>
        <location evidence="1">Cell membrane</location>
        <topology evidence="1">Single-pass membrane protein</topology>
    </subcellularLocation>
    <subcellularLocation>
        <location evidence="7">Cell membrane</location>
        <topology evidence="7">Single-pass type II membrane protein</topology>
    </subcellularLocation>
</comment>
<feature type="transmembrane region" description="Helical" evidence="8">
    <location>
        <begin position="20"/>
        <end position="38"/>
    </location>
</feature>
<protein>
    <submittedName>
        <fullName evidence="9">Biopolymer transporter ExbD</fullName>
    </submittedName>
</protein>
<dbReference type="GO" id="GO:0015031">
    <property type="term" value="P:protein transport"/>
    <property type="evidence" value="ECO:0007669"/>
    <property type="project" value="UniProtKB-KW"/>
</dbReference>
<organism evidence="9 10">
    <name type="scientific">Desulfomicrobium orale DSM 12838</name>
    <dbReference type="NCBI Taxonomy" id="888061"/>
    <lineage>
        <taxon>Bacteria</taxon>
        <taxon>Pseudomonadati</taxon>
        <taxon>Thermodesulfobacteriota</taxon>
        <taxon>Desulfovibrionia</taxon>
        <taxon>Desulfovibrionales</taxon>
        <taxon>Desulfomicrobiaceae</taxon>
        <taxon>Desulfomicrobium</taxon>
    </lineage>
</organism>
<dbReference type="GO" id="GO:0005886">
    <property type="term" value="C:plasma membrane"/>
    <property type="evidence" value="ECO:0007669"/>
    <property type="project" value="UniProtKB-SubCell"/>
</dbReference>
<dbReference type="GO" id="GO:0022857">
    <property type="term" value="F:transmembrane transporter activity"/>
    <property type="evidence" value="ECO:0007669"/>
    <property type="project" value="InterPro"/>
</dbReference>
<reference evidence="10" key="1">
    <citation type="submission" date="2016-02" db="EMBL/GenBank/DDBJ databases">
        <authorList>
            <person name="Holder M.E."/>
            <person name="Ajami N.J."/>
            <person name="Petrosino J.F."/>
        </authorList>
    </citation>
    <scope>NUCLEOTIDE SEQUENCE [LARGE SCALE GENOMIC DNA]</scope>
    <source>
        <strain evidence="10">DSM 12838</strain>
    </source>
</reference>
<keyword evidence="3" id="KW-1003">Cell membrane</keyword>
<keyword evidence="6 8" id="KW-0472">Membrane</keyword>
<evidence type="ECO:0000256" key="3">
    <source>
        <dbReference type="ARBA" id="ARBA00022475"/>
    </source>
</evidence>
<dbReference type="InterPro" id="IPR003400">
    <property type="entry name" value="ExbD"/>
</dbReference>
<evidence type="ECO:0000256" key="2">
    <source>
        <dbReference type="ARBA" id="ARBA00005811"/>
    </source>
</evidence>
<evidence type="ECO:0000313" key="9">
    <source>
        <dbReference type="EMBL" id="AMD93442.1"/>
    </source>
</evidence>
<comment type="similarity">
    <text evidence="2 7">Belongs to the ExbD/TolR family.</text>
</comment>
<proteinExistence type="inferred from homology"/>
<dbReference type="PANTHER" id="PTHR30558">
    <property type="entry name" value="EXBD MEMBRANE COMPONENT OF PMF-DRIVEN MACROMOLECULE IMPORT SYSTEM"/>
    <property type="match status" value="1"/>
</dbReference>
<evidence type="ECO:0000256" key="1">
    <source>
        <dbReference type="ARBA" id="ARBA00004162"/>
    </source>
</evidence>
<keyword evidence="7" id="KW-0813">Transport</keyword>
<dbReference type="RefSeq" id="WP_066606966.1">
    <property type="nucleotide sequence ID" value="NZ_CP014230.1"/>
</dbReference>
<evidence type="ECO:0000313" key="10">
    <source>
        <dbReference type="Proteomes" id="UP000063964"/>
    </source>
</evidence>
<dbReference type="Pfam" id="PF02472">
    <property type="entry name" value="ExbD"/>
    <property type="match status" value="1"/>
</dbReference>
<evidence type="ECO:0000256" key="8">
    <source>
        <dbReference type="SAM" id="Phobius"/>
    </source>
</evidence>
<dbReference type="OrthoDB" id="5460715at2"/>
<gene>
    <name evidence="9" type="ORF">AXF15_10260</name>
</gene>
<keyword evidence="5 8" id="KW-1133">Transmembrane helix</keyword>
<sequence>MIDVRPRKIDEDGLELTPVLDVIFILLIFFVLASAFTLRGFDLDLPPAQTGEPIAGREVEIRLMRDGSILCEGAPLSPYDLSSRIQRIVREFAATPGQIVVKAHPQAPVEALIAIVDTVRAQGGEKILVATSSQKTDLSGESAENTHE</sequence>
<dbReference type="AlphaFoldDB" id="A0A0X8JRC1"/>
<evidence type="ECO:0000256" key="4">
    <source>
        <dbReference type="ARBA" id="ARBA00022692"/>
    </source>
</evidence>
<accession>A0A0X8JRC1</accession>